<dbReference type="OrthoDB" id="8545473at2759"/>
<protein>
    <submittedName>
        <fullName evidence="1">Uncharacterized protein</fullName>
    </submittedName>
</protein>
<accession>A0A8J2K9P1</accession>
<dbReference type="AlphaFoldDB" id="A0A8J2K9P1"/>
<sequence length="50" mass="5850">AEPYYAIYLENGRIRAQFGVAHGPSDFSSDETRYDDGKFHAFRLVKKNRR</sequence>
<name>A0A8J2K9P1_9HEXA</name>
<keyword evidence="2" id="KW-1185">Reference proteome</keyword>
<feature type="non-terminal residue" evidence="1">
    <location>
        <position position="1"/>
    </location>
</feature>
<reference evidence="1" key="1">
    <citation type="submission" date="2021-06" db="EMBL/GenBank/DDBJ databases">
        <authorList>
            <person name="Hodson N. C."/>
            <person name="Mongue J. A."/>
            <person name="Jaron S. K."/>
        </authorList>
    </citation>
    <scope>NUCLEOTIDE SEQUENCE</scope>
</reference>
<gene>
    <name evidence="1" type="ORF">AFUS01_LOCUS24311</name>
</gene>
<proteinExistence type="predicted"/>
<dbReference type="EMBL" id="CAJVCH010301496">
    <property type="protein sequence ID" value="CAG7785701.1"/>
    <property type="molecule type" value="Genomic_DNA"/>
</dbReference>
<dbReference type="Proteomes" id="UP000708208">
    <property type="component" value="Unassembled WGS sequence"/>
</dbReference>
<evidence type="ECO:0000313" key="1">
    <source>
        <dbReference type="EMBL" id="CAG7785701.1"/>
    </source>
</evidence>
<organism evidence="1 2">
    <name type="scientific">Allacma fusca</name>
    <dbReference type="NCBI Taxonomy" id="39272"/>
    <lineage>
        <taxon>Eukaryota</taxon>
        <taxon>Metazoa</taxon>
        <taxon>Ecdysozoa</taxon>
        <taxon>Arthropoda</taxon>
        <taxon>Hexapoda</taxon>
        <taxon>Collembola</taxon>
        <taxon>Symphypleona</taxon>
        <taxon>Sminthuridae</taxon>
        <taxon>Allacma</taxon>
    </lineage>
</organism>
<evidence type="ECO:0000313" key="2">
    <source>
        <dbReference type="Proteomes" id="UP000708208"/>
    </source>
</evidence>
<comment type="caution">
    <text evidence="1">The sequence shown here is derived from an EMBL/GenBank/DDBJ whole genome shotgun (WGS) entry which is preliminary data.</text>
</comment>